<dbReference type="VEuPathDB" id="ToxoDB:CSUI_000044"/>
<dbReference type="EMBL" id="MIGC01000021">
    <property type="protein sequence ID" value="PHJ26105.1"/>
    <property type="molecule type" value="Genomic_DNA"/>
</dbReference>
<dbReference type="RefSeq" id="XP_067927750.1">
    <property type="nucleotide sequence ID" value="XM_068060279.1"/>
</dbReference>
<feature type="non-terminal residue" evidence="1">
    <location>
        <position position="83"/>
    </location>
</feature>
<comment type="caution">
    <text evidence="1">The sequence shown here is derived from an EMBL/GenBank/DDBJ whole genome shotgun (WGS) entry which is preliminary data.</text>
</comment>
<accession>A0A2C6LHX7</accession>
<sequence length="83" mass="9678">MERFPKRTAALDFSTCSSRSIIMRKQRKSSYLRLLQGRSFMISRTFFCSSIQITKAGLTSKFGRLSQCQLPFETLVWFTKRIA</sequence>
<dbReference type="AlphaFoldDB" id="A0A2C6LHX7"/>
<keyword evidence="2" id="KW-1185">Reference proteome</keyword>
<evidence type="ECO:0000313" key="1">
    <source>
        <dbReference type="EMBL" id="PHJ26105.1"/>
    </source>
</evidence>
<reference evidence="1 2" key="1">
    <citation type="journal article" date="2017" name="Int. J. Parasitol.">
        <title>The genome of the protozoan parasite Cystoisospora suis and a reverse vaccinology approach to identify vaccine candidates.</title>
        <authorList>
            <person name="Palmieri N."/>
            <person name="Shrestha A."/>
            <person name="Ruttkowski B."/>
            <person name="Beck T."/>
            <person name="Vogl C."/>
            <person name="Tomley F."/>
            <person name="Blake D.P."/>
            <person name="Joachim A."/>
        </authorList>
    </citation>
    <scope>NUCLEOTIDE SEQUENCE [LARGE SCALE GENOMIC DNA]</scope>
    <source>
        <strain evidence="1 2">Wien I</strain>
    </source>
</reference>
<gene>
    <name evidence="1" type="ORF">CSUI_000044</name>
</gene>
<proteinExistence type="predicted"/>
<protein>
    <submittedName>
        <fullName evidence="1">Uncharacterized protein</fullName>
    </submittedName>
</protein>
<name>A0A2C6LHX7_9APIC</name>
<organism evidence="1 2">
    <name type="scientific">Cystoisospora suis</name>
    <dbReference type="NCBI Taxonomy" id="483139"/>
    <lineage>
        <taxon>Eukaryota</taxon>
        <taxon>Sar</taxon>
        <taxon>Alveolata</taxon>
        <taxon>Apicomplexa</taxon>
        <taxon>Conoidasida</taxon>
        <taxon>Coccidia</taxon>
        <taxon>Eucoccidiorida</taxon>
        <taxon>Eimeriorina</taxon>
        <taxon>Sarcocystidae</taxon>
        <taxon>Cystoisospora</taxon>
    </lineage>
</organism>
<evidence type="ECO:0000313" key="2">
    <source>
        <dbReference type="Proteomes" id="UP000221165"/>
    </source>
</evidence>
<dbReference type="GeneID" id="94423490"/>
<dbReference type="Proteomes" id="UP000221165">
    <property type="component" value="Unassembled WGS sequence"/>
</dbReference>